<dbReference type="Proteomes" id="UP000746612">
    <property type="component" value="Unassembled WGS sequence"/>
</dbReference>
<reference evidence="6" key="2">
    <citation type="submission" date="2021-03" db="EMBL/GenBank/DDBJ databases">
        <authorList>
            <person name="Alouane T."/>
            <person name="Langin T."/>
            <person name="Bonhomme L."/>
        </authorList>
    </citation>
    <scope>NUCLEOTIDE SEQUENCE</scope>
    <source>
        <strain evidence="6">MDC_Fg202</strain>
    </source>
</reference>
<evidence type="ECO:0000313" key="7">
    <source>
        <dbReference type="EMBL" id="VIO63235.1"/>
    </source>
</evidence>
<feature type="transmembrane region" description="Helical" evidence="5">
    <location>
        <begin position="30"/>
        <end position="50"/>
    </location>
</feature>
<evidence type="ECO:0000313" key="8">
    <source>
        <dbReference type="Proteomes" id="UP000746612"/>
    </source>
</evidence>
<dbReference type="GO" id="GO:0005886">
    <property type="term" value="C:plasma membrane"/>
    <property type="evidence" value="ECO:0007669"/>
    <property type="project" value="TreeGrafter"/>
</dbReference>
<accession>A0A2H3HBM3</accession>
<keyword evidence="2 5" id="KW-0812">Transmembrane</keyword>
<feature type="transmembrane region" description="Helical" evidence="5">
    <location>
        <begin position="245"/>
        <end position="265"/>
    </location>
</feature>
<dbReference type="OrthoDB" id="1844152at2759"/>
<gene>
    <name evidence="7" type="ORF">FUG_LOCUS511751</name>
    <name evidence="6" type="ORF">MDCFG202_LOCUS211537</name>
</gene>
<proteinExistence type="predicted"/>
<reference evidence="7" key="1">
    <citation type="submission" date="2019-04" db="EMBL/GenBank/DDBJ databases">
        <authorList>
            <person name="Melise S."/>
            <person name="Noan J."/>
            <person name="Okalmin O."/>
        </authorList>
    </citation>
    <scope>NUCLEOTIDE SEQUENCE</scope>
    <source>
        <strain evidence="7">FN9</strain>
    </source>
</reference>
<dbReference type="PANTHER" id="PTHR31465:SF11">
    <property type="entry name" value="DOMAIN PROTEIN, PUTATIVE (AFU_ORTHOLOGUE AFUA_3G10770)-RELATED"/>
    <property type="match status" value="1"/>
</dbReference>
<organism evidence="6 8">
    <name type="scientific">Gibberella zeae</name>
    <name type="common">Wheat head blight fungus</name>
    <name type="synonym">Fusarium graminearum</name>
    <dbReference type="NCBI Taxonomy" id="5518"/>
    <lineage>
        <taxon>Eukaryota</taxon>
        <taxon>Fungi</taxon>
        <taxon>Dikarya</taxon>
        <taxon>Ascomycota</taxon>
        <taxon>Pezizomycotina</taxon>
        <taxon>Sordariomycetes</taxon>
        <taxon>Hypocreomycetidae</taxon>
        <taxon>Hypocreales</taxon>
        <taxon>Nectriaceae</taxon>
        <taxon>Fusarium</taxon>
    </lineage>
</organism>
<evidence type="ECO:0000256" key="4">
    <source>
        <dbReference type="ARBA" id="ARBA00023136"/>
    </source>
</evidence>
<evidence type="ECO:0000256" key="2">
    <source>
        <dbReference type="ARBA" id="ARBA00022692"/>
    </source>
</evidence>
<feature type="transmembrane region" description="Helical" evidence="5">
    <location>
        <begin position="91"/>
        <end position="113"/>
    </location>
</feature>
<feature type="transmembrane region" description="Helical" evidence="5">
    <location>
        <begin position="209"/>
        <end position="230"/>
    </location>
</feature>
<keyword evidence="3 5" id="KW-1133">Transmembrane helix</keyword>
<keyword evidence="4 5" id="KW-0472">Membrane</keyword>
<dbReference type="GO" id="GO:0000324">
    <property type="term" value="C:fungal-type vacuole"/>
    <property type="evidence" value="ECO:0007669"/>
    <property type="project" value="TreeGrafter"/>
</dbReference>
<feature type="transmembrane region" description="Helical" evidence="5">
    <location>
        <begin position="62"/>
        <end position="79"/>
    </location>
</feature>
<evidence type="ECO:0000313" key="6">
    <source>
        <dbReference type="EMBL" id="CAG1980995.1"/>
    </source>
</evidence>
<dbReference type="InterPro" id="IPR007568">
    <property type="entry name" value="RTA1"/>
</dbReference>
<dbReference type="Pfam" id="PF04479">
    <property type="entry name" value="RTA1"/>
    <property type="match status" value="1"/>
</dbReference>
<protein>
    <recommendedName>
        <fullName evidence="9">Sphingoid long-chain base transporter RSB1</fullName>
    </recommendedName>
</protein>
<sequence>MSISDGNYARGDLLNGCKALIPGLENAYGYVPSIAAGIVFDLIFAGTGIYHIVRSFQKRKATSYLLAIASYVELVGWIGRTWSNKCPYNKIAFLLQITTLVVGPIFVAAAIYVTLGYLIRSIGPQYSVIRPKLYLWIFLVVDVVALLIQAGGGGLAAGAANKGKDTQPGTRLMVAGIIFQLVFMTIFCSLFAIFIIRTRGLTLQKGQRLCIYSTIISVVFVYIRCVYRTVELLQGWEGHLLKTEGYFIGLDGVCIAVAILIFCIFDPAILLDYQEPITAEQSFNELNTMSTK</sequence>
<name>A0A2H3HBM3_GIBZA</name>
<dbReference type="AlphaFoldDB" id="A0A2H3HBM3"/>
<feature type="transmembrane region" description="Helical" evidence="5">
    <location>
        <begin position="172"/>
        <end position="197"/>
    </location>
</feature>
<evidence type="ECO:0000256" key="1">
    <source>
        <dbReference type="ARBA" id="ARBA00004141"/>
    </source>
</evidence>
<feature type="transmembrane region" description="Helical" evidence="5">
    <location>
        <begin position="133"/>
        <end position="152"/>
    </location>
</feature>
<dbReference type="EMBL" id="CAAKMV010000174">
    <property type="protein sequence ID" value="VIO63235.1"/>
    <property type="molecule type" value="Genomic_DNA"/>
</dbReference>
<comment type="subcellular location">
    <subcellularLocation>
        <location evidence="1">Membrane</location>
        <topology evidence="1">Multi-pass membrane protein</topology>
    </subcellularLocation>
</comment>
<evidence type="ECO:0000256" key="5">
    <source>
        <dbReference type="SAM" id="Phobius"/>
    </source>
</evidence>
<dbReference type="PANTHER" id="PTHR31465">
    <property type="entry name" value="PROTEIN RTA1-RELATED"/>
    <property type="match status" value="1"/>
</dbReference>
<evidence type="ECO:0000256" key="3">
    <source>
        <dbReference type="ARBA" id="ARBA00022989"/>
    </source>
</evidence>
<evidence type="ECO:0008006" key="9">
    <source>
        <dbReference type="Google" id="ProtNLM"/>
    </source>
</evidence>
<dbReference type="EMBL" id="CAJPIJ010000121">
    <property type="protein sequence ID" value="CAG1980995.1"/>
    <property type="molecule type" value="Genomic_DNA"/>
</dbReference>